<evidence type="ECO:0000313" key="3">
    <source>
        <dbReference type="Proteomes" id="UP000000787"/>
    </source>
</evidence>
<dbReference type="STRING" id="316274.Haur_0785"/>
<reference evidence="2 3" key="1">
    <citation type="journal article" date="2011" name="Stand. Genomic Sci.">
        <title>Complete genome sequence of the filamentous gliding predatory bacterium Herpetosiphon aurantiacus type strain (114-95(T)).</title>
        <authorList>
            <person name="Kiss H."/>
            <person name="Nett M."/>
            <person name="Domin N."/>
            <person name="Martin K."/>
            <person name="Maresca J.A."/>
            <person name="Copeland A."/>
            <person name="Lapidus A."/>
            <person name="Lucas S."/>
            <person name="Berry K.W."/>
            <person name="Glavina Del Rio T."/>
            <person name="Dalin E."/>
            <person name="Tice H."/>
            <person name="Pitluck S."/>
            <person name="Richardson P."/>
            <person name="Bruce D."/>
            <person name="Goodwin L."/>
            <person name="Han C."/>
            <person name="Detter J.C."/>
            <person name="Schmutz J."/>
            <person name="Brettin T."/>
            <person name="Land M."/>
            <person name="Hauser L."/>
            <person name="Kyrpides N.C."/>
            <person name="Ivanova N."/>
            <person name="Goker M."/>
            <person name="Woyke T."/>
            <person name="Klenk H.P."/>
            <person name="Bryant D.A."/>
        </authorList>
    </citation>
    <scope>NUCLEOTIDE SEQUENCE [LARGE SCALE GENOMIC DNA]</scope>
    <source>
        <strain evidence="3">ATCC 23779 / DSM 785 / 114-95</strain>
    </source>
</reference>
<keyword evidence="1" id="KW-1133">Transmembrane helix</keyword>
<feature type="transmembrane region" description="Helical" evidence="1">
    <location>
        <begin position="119"/>
        <end position="137"/>
    </location>
</feature>
<dbReference type="AlphaFoldDB" id="A9AXL9"/>
<feature type="transmembrane region" description="Helical" evidence="1">
    <location>
        <begin position="158"/>
        <end position="178"/>
    </location>
</feature>
<dbReference type="BioCyc" id="HAUR316274:GHYA-797-MONOMER"/>
<protein>
    <recommendedName>
        <fullName evidence="4">Glycosyltransferase RgtA/B/C/D-like domain-containing protein</fullName>
    </recommendedName>
</protein>
<dbReference type="KEGG" id="hau:Haur_0785"/>
<evidence type="ECO:0008006" key="4">
    <source>
        <dbReference type="Google" id="ProtNLM"/>
    </source>
</evidence>
<feature type="transmembrane region" description="Helical" evidence="1">
    <location>
        <begin position="321"/>
        <end position="339"/>
    </location>
</feature>
<sequence length="497" mass="55149">MAVGSLWLVAPEDFWWQLKIGDLIRTSGRIPTVGVFSATQANTAFFYQNWLSQFLFSWIYQLGGLVAILQIRSLLLIGSYALLLWHTWRRVKANGRAAMLGLLLSVLVSFNHWQVQPAMFVWPLFIASFVIVSEVAAERWTTKYLWLLPIIQLLWVNLHESFIFGPILVATAAVGAIIDRRRDHDEAPIYATARALQIATATTTIASFINPHGWNGWIAAWQQLTSIVPEALQTQSGSPLLNFATPMAQVSLAVGLIAAMMLSVVWQRMRSADLIITAIMAAFSLLSMRYQFWFGSVAGPIIAEAIVRRGRLRLIKRNPSAPIWIAGLTITIGLIGLLMQPIIRIWLPLPAALQGATGNLPQATLASAATPIQAVEFLQANPPSQAYFHDLGYGSYLIWQAGEQLPVFIDPRVSLYPTEHWQAYSCIMAGRDWERLLTQDSIDTILVDRGNGQQLISAVQANSAWREVYADQQSLIFKRDPQAAQPTGSATSCPATK</sequence>
<keyword evidence="1" id="KW-0812">Transmembrane</keyword>
<evidence type="ECO:0000256" key="1">
    <source>
        <dbReference type="SAM" id="Phobius"/>
    </source>
</evidence>
<evidence type="ECO:0000313" key="2">
    <source>
        <dbReference type="EMBL" id="ABX03433.1"/>
    </source>
</evidence>
<keyword evidence="1" id="KW-0472">Membrane</keyword>
<gene>
    <name evidence="2" type="ordered locus">Haur_0785</name>
</gene>
<feature type="transmembrane region" description="Helical" evidence="1">
    <location>
        <begin position="97"/>
        <end position="113"/>
    </location>
</feature>
<accession>A9AXL9</accession>
<feature type="transmembrane region" description="Helical" evidence="1">
    <location>
        <begin position="58"/>
        <end position="85"/>
    </location>
</feature>
<dbReference type="InParanoid" id="A9AXL9"/>
<feature type="transmembrane region" description="Helical" evidence="1">
    <location>
        <begin position="247"/>
        <end position="266"/>
    </location>
</feature>
<dbReference type="eggNOG" id="COG1287">
    <property type="taxonomic scope" value="Bacteria"/>
</dbReference>
<keyword evidence="3" id="KW-1185">Reference proteome</keyword>
<name>A9AXL9_HERA2</name>
<organism evidence="2 3">
    <name type="scientific">Herpetosiphon aurantiacus (strain ATCC 23779 / DSM 785 / 114-95)</name>
    <dbReference type="NCBI Taxonomy" id="316274"/>
    <lineage>
        <taxon>Bacteria</taxon>
        <taxon>Bacillati</taxon>
        <taxon>Chloroflexota</taxon>
        <taxon>Chloroflexia</taxon>
        <taxon>Herpetosiphonales</taxon>
        <taxon>Herpetosiphonaceae</taxon>
        <taxon>Herpetosiphon</taxon>
    </lineage>
</organism>
<dbReference type="EMBL" id="CP000875">
    <property type="protein sequence ID" value="ABX03433.1"/>
    <property type="molecule type" value="Genomic_DNA"/>
</dbReference>
<dbReference type="HOGENOM" id="CLU_033063_0_0_0"/>
<dbReference type="Proteomes" id="UP000000787">
    <property type="component" value="Chromosome"/>
</dbReference>
<proteinExistence type="predicted"/>